<dbReference type="GO" id="GO:0006355">
    <property type="term" value="P:regulation of DNA-templated transcription"/>
    <property type="evidence" value="ECO:0007669"/>
    <property type="project" value="InterPro"/>
</dbReference>
<dbReference type="InterPro" id="IPR036051">
    <property type="entry name" value="KRAB_dom_sf"/>
</dbReference>
<proteinExistence type="predicted"/>
<dbReference type="PANTHER" id="PTHR23232:SF133">
    <property type="entry name" value="RIKEN CDNA 1700020N01 GENE"/>
    <property type="match status" value="1"/>
</dbReference>
<dbReference type="PANTHER" id="PTHR23232">
    <property type="entry name" value="KRAB DOMAIN C2H2 ZINC FINGER"/>
    <property type="match status" value="1"/>
</dbReference>
<protein>
    <recommendedName>
        <fullName evidence="1">KRAB domain-containing protein</fullName>
    </recommendedName>
</protein>
<feature type="domain" description="KRAB" evidence="1">
    <location>
        <begin position="14"/>
        <end position="85"/>
    </location>
</feature>
<dbReference type="InterPro" id="IPR050169">
    <property type="entry name" value="Krueppel_C2H2_ZnF"/>
</dbReference>
<dbReference type="SUPFAM" id="SSF109640">
    <property type="entry name" value="KRAB domain (Kruppel-associated box)"/>
    <property type="match status" value="1"/>
</dbReference>
<dbReference type="PROSITE" id="PS50805">
    <property type="entry name" value="KRAB"/>
    <property type="match status" value="1"/>
</dbReference>
<sequence length="91" mass="10432">LMAEAQMNQAQNSVTFEDLFLRFSPGEWKLLDDAQKRLYRGVILDNFALVSSLGLPITRPSIDPRWSHRESPEGFLVRHGHSHDSNYGVYT</sequence>
<dbReference type="SMART" id="SM00349">
    <property type="entry name" value="KRAB"/>
    <property type="match status" value="1"/>
</dbReference>
<dbReference type="InterPro" id="IPR001909">
    <property type="entry name" value="KRAB"/>
</dbReference>
<evidence type="ECO:0000259" key="1">
    <source>
        <dbReference type="PROSITE" id="PS50805"/>
    </source>
</evidence>
<dbReference type="CDD" id="cd07765">
    <property type="entry name" value="KRAB_A-box"/>
    <property type="match status" value="1"/>
</dbReference>
<organism evidence="2">
    <name type="scientific">Castor canadensis</name>
    <name type="common">American beaver</name>
    <dbReference type="NCBI Taxonomy" id="51338"/>
    <lineage>
        <taxon>Eukaryota</taxon>
        <taxon>Metazoa</taxon>
        <taxon>Chordata</taxon>
        <taxon>Craniata</taxon>
        <taxon>Vertebrata</taxon>
        <taxon>Euteleostomi</taxon>
        <taxon>Mammalia</taxon>
        <taxon>Eutheria</taxon>
        <taxon>Euarchontoglires</taxon>
        <taxon>Glires</taxon>
        <taxon>Rodentia</taxon>
        <taxon>Castorimorpha</taxon>
        <taxon>Castoridae</taxon>
        <taxon>Castor</taxon>
    </lineage>
</organism>
<evidence type="ECO:0000313" key="2">
    <source>
        <dbReference type="Ensembl" id="ENSCCNP00000003435.1"/>
    </source>
</evidence>
<reference evidence="2" key="1">
    <citation type="submission" date="2023-09" db="UniProtKB">
        <authorList>
            <consortium name="Ensembl"/>
        </authorList>
    </citation>
    <scope>IDENTIFICATION</scope>
</reference>
<dbReference type="Gene3D" id="6.10.140.140">
    <property type="match status" value="1"/>
</dbReference>
<dbReference type="Ensembl" id="ENSCCNT00000004511.1">
    <property type="protein sequence ID" value="ENSCCNP00000003435.1"/>
    <property type="gene ID" value="ENSCCNG00000003685.1"/>
</dbReference>
<name>A0A8C0VZQ1_CASCN</name>
<dbReference type="Pfam" id="PF01352">
    <property type="entry name" value="KRAB"/>
    <property type="match status" value="1"/>
</dbReference>
<accession>A0A8C0VZQ1</accession>
<dbReference type="AlphaFoldDB" id="A0A8C0VZQ1"/>